<organism evidence="4 5">
    <name type="scientific">Rhipicephalus sanguineus</name>
    <name type="common">Brown dog tick</name>
    <name type="synonym">Ixodes sanguineus</name>
    <dbReference type="NCBI Taxonomy" id="34632"/>
    <lineage>
        <taxon>Eukaryota</taxon>
        <taxon>Metazoa</taxon>
        <taxon>Ecdysozoa</taxon>
        <taxon>Arthropoda</taxon>
        <taxon>Chelicerata</taxon>
        <taxon>Arachnida</taxon>
        <taxon>Acari</taxon>
        <taxon>Parasitiformes</taxon>
        <taxon>Ixodida</taxon>
        <taxon>Ixodoidea</taxon>
        <taxon>Ixodidae</taxon>
        <taxon>Rhipicephalinae</taxon>
        <taxon>Rhipicephalus</taxon>
        <taxon>Rhipicephalus</taxon>
    </lineage>
</organism>
<dbReference type="InterPro" id="IPR003591">
    <property type="entry name" value="Leu-rich_rpt_typical-subtyp"/>
</dbReference>
<dbReference type="PANTHER" id="PTHR24366">
    <property type="entry name" value="IG(IMMUNOGLOBULIN) AND LRR(LEUCINE RICH REPEAT) DOMAINS"/>
    <property type="match status" value="1"/>
</dbReference>
<gene>
    <name evidence="4" type="ORF">HPB52_017800</name>
</gene>
<reference evidence="4" key="2">
    <citation type="submission" date="2021-09" db="EMBL/GenBank/DDBJ databases">
        <authorList>
            <person name="Jia N."/>
            <person name="Wang J."/>
            <person name="Shi W."/>
            <person name="Du L."/>
            <person name="Sun Y."/>
            <person name="Zhan W."/>
            <person name="Jiang J."/>
            <person name="Wang Q."/>
            <person name="Zhang B."/>
            <person name="Ji P."/>
            <person name="Sakyi L.B."/>
            <person name="Cui X."/>
            <person name="Yuan T."/>
            <person name="Jiang B."/>
            <person name="Yang W."/>
            <person name="Lam T.T.-Y."/>
            <person name="Chang Q."/>
            <person name="Ding S."/>
            <person name="Wang X."/>
            <person name="Zhu J."/>
            <person name="Ruan X."/>
            <person name="Zhao L."/>
            <person name="Wei J."/>
            <person name="Que T."/>
            <person name="Du C."/>
            <person name="Cheng J."/>
            <person name="Dai P."/>
            <person name="Han X."/>
            <person name="Huang E."/>
            <person name="Gao Y."/>
            <person name="Liu J."/>
            <person name="Shao H."/>
            <person name="Ye R."/>
            <person name="Li L."/>
            <person name="Wei W."/>
            <person name="Wang X."/>
            <person name="Wang C."/>
            <person name="Huo Q."/>
            <person name="Li W."/>
            <person name="Guo W."/>
            <person name="Chen H."/>
            <person name="Chen S."/>
            <person name="Zhou L."/>
            <person name="Zhou L."/>
            <person name="Ni X."/>
            <person name="Tian J."/>
            <person name="Zhou Y."/>
            <person name="Sheng Y."/>
            <person name="Liu T."/>
            <person name="Pan Y."/>
            <person name="Xia L."/>
            <person name="Li J."/>
            <person name="Zhao F."/>
            <person name="Cao W."/>
        </authorList>
    </citation>
    <scope>NUCLEOTIDE SEQUENCE</scope>
    <source>
        <strain evidence="4">Rsan-2018</strain>
        <tissue evidence="4">Larvae</tissue>
    </source>
</reference>
<evidence type="ECO:0008006" key="6">
    <source>
        <dbReference type="Google" id="ProtNLM"/>
    </source>
</evidence>
<dbReference type="OMA" id="LRDITCC"/>
<dbReference type="InterPro" id="IPR001611">
    <property type="entry name" value="Leu-rich_rpt"/>
</dbReference>
<keyword evidence="1" id="KW-0433">Leucine-rich repeat</keyword>
<reference evidence="4" key="1">
    <citation type="journal article" date="2020" name="Cell">
        <title>Large-Scale Comparative Analyses of Tick Genomes Elucidate Their Genetic Diversity and Vector Capacities.</title>
        <authorList>
            <consortium name="Tick Genome and Microbiome Consortium (TIGMIC)"/>
            <person name="Jia N."/>
            <person name="Wang J."/>
            <person name="Shi W."/>
            <person name="Du L."/>
            <person name="Sun Y."/>
            <person name="Zhan W."/>
            <person name="Jiang J.F."/>
            <person name="Wang Q."/>
            <person name="Zhang B."/>
            <person name="Ji P."/>
            <person name="Bell-Sakyi L."/>
            <person name="Cui X.M."/>
            <person name="Yuan T.T."/>
            <person name="Jiang B.G."/>
            <person name="Yang W.F."/>
            <person name="Lam T.T."/>
            <person name="Chang Q.C."/>
            <person name="Ding S.J."/>
            <person name="Wang X.J."/>
            <person name="Zhu J.G."/>
            <person name="Ruan X.D."/>
            <person name="Zhao L."/>
            <person name="Wei J.T."/>
            <person name="Ye R.Z."/>
            <person name="Que T.C."/>
            <person name="Du C.H."/>
            <person name="Zhou Y.H."/>
            <person name="Cheng J.X."/>
            <person name="Dai P.F."/>
            <person name="Guo W.B."/>
            <person name="Han X.H."/>
            <person name="Huang E.J."/>
            <person name="Li L.F."/>
            <person name="Wei W."/>
            <person name="Gao Y.C."/>
            <person name="Liu J.Z."/>
            <person name="Shao H.Z."/>
            <person name="Wang X."/>
            <person name="Wang C.C."/>
            <person name="Yang T.C."/>
            <person name="Huo Q.B."/>
            <person name="Li W."/>
            <person name="Chen H.Y."/>
            <person name="Chen S.E."/>
            <person name="Zhou L.G."/>
            <person name="Ni X.B."/>
            <person name="Tian J.H."/>
            <person name="Sheng Y."/>
            <person name="Liu T."/>
            <person name="Pan Y.S."/>
            <person name="Xia L.Y."/>
            <person name="Li J."/>
            <person name="Zhao F."/>
            <person name="Cao W.C."/>
        </authorList>
    </citation>
    <scope>NUCLEOTIDE SEQUENCE</scope>
    <source>
        <strain evidence="4">Rsan-2018</strain>
    </source>
</reference>
<protein>
    <recommendedName>
        <fullName evidence="6">Connectin</fullName>
    </recommendedName>
</protein>
<evidence type="ECO:0000256" key="2">
    <source>
        <dbReference type="ARBA" id="ARBA00022737"/>
    </source>
</evidence>
<name>A0A9D4PT66_RHISA</name>
<evidence type="ECO:0000256" key="3">
    <source>
        <dbReference type="SAM" id="MobiDB-lite"/>
    </source>
</evidence>
<feature type="region of interest" description="Disordered" evidence="3">
    <location>
        <begin position="469"/>
        <end position="496"/>
    </location>
</feature>
<dbReference type="VEuPathDB" id="VectorBase:RSAN_033729"/>
<feature type="compositionally biased region" description="Basic and acidic residues" evidence="3">
    <location>
        <begin position="475"/>
        <end position="489"/>
    </location>
</feature>
<dbReference type="SUPFAM" id="SSF52058">
    <property type="entry name" value="L domain-like"/>
    <property type="match status" value="1"/>
</dbReference>
<evidence type="ECO:0000313" key="5">
    <source>
        <dbReference type="Proteomes" id="UP000821837"/>
    </source>
</evidence>
<dbReference type="OrthoDB" id="27267at2759"/>
<keyword evidence="2" id="KW-0677">Repeat</keyword>
<dbReference type="InterPro" id="IPR032675">
    <property type="entry name" value="LRR_dom_sf"/>
</dbReference>
<dbReference type="SMART" id="SM00369">
    <property type="entry name" value="LRR_TYP"/>
    <property type="match status" value="7"/>
</dbReference>
<keyword evidence="5" id="KW-1185">Reference proteome</keyword>
<proteinExistence type="predicted"/>
<sequence>MPASVDACLDKLNRRPLASRSPVIGSQLSNKTPLRSSSCLAPLMLSLYIAASPCIFLFVTGTDSSDLVPNLCRLMDQPLYCRCDVEDFADDATDVFCYVTRPITPNHVVFNSFRGHASVVSLGFNALNLKHKLTFVPSAALRHCSRLERLKFTQSDLGALKTHSFHNLSRLAWLSLDSNSITILGKECIANLPRLKRLELGDNKLTVVPAGSFRGLPALTQVFLERNEIGNVEDYAFEELSNVRELDLSDNVIENLTEQTFKGLSRAIRLDLFRNKIRRLGARVFSAMPALVELDLKYNGVAEVHPLAFEGLPQLNILYLAFNRLRVLPAQMFAGAPNLLNIDLSQNELLTLTWRTVQDLRKIDTESFHMGLIGNKFVCDCRMSWVQRLQNATLNGKFHRELQDITCCFDGASGSPSCGTQVSGLSLPELECHEDYEPQGLPSARRYDKEMTESGGVLEEVDDFSAGAKIRRTRPVSEHKPEGGDDPVRPEGNAAEVNEKDVKVVPSNVKAAASESVFNRGSPSNIAGAASRCLPDEVASRLLLCLCLRFLNKLL</sequence>
<comment type="caution">
    <text evidence="4">The sequence shown here is derived from an EMBL/GenBank/DDBJ whole genome shotgun (WGS) entry which is preliminary data.</text>
</comment>
<dbReference type="AlphaFoldDB" id="A0A9D4PT66"/>
<evidence type="ECO:0000256" key="1">
    <source>
        <dbReference type="ARBA" id="ARBA00022614"/>
    </source>
</evidence>
<dbReference type="Gene3D" id="3.80.10.10">
    <property type="entry name" value="Ribonuclease Inhibitor"/>
    <property type="match status" value="2"/>
</dbReference>
<dbReference type="PANTHER" id="PTHR24366:SF164">
    <property type="entry name" value="CONNECTIN-LIKE PROTEIN"/>
    <property type="match status" value="1"/>
</dbReference>
<accession>A0A9D4PT66</accession>
<evidence type="ECO:0000313" key="4">
    <source>
        <dbReference type="EMBL" id="KAH7952066.1"/>
    </source>
</evidence>
<dbReference type="Pfam" id="PF13855">
    <property type="entry name" value="LRR_8"/>
    <property type="match status" value="2"/>
</dbReference>
<dbReference type="Proteomes" id="UP000821837">
    <property type="component" value="Chromosome 5"/>
</dbReference>
<dbReference type="EMBL" id="JABSTV010001251">
    <property type="protein sequence ID" value="KAH7952066.1"/>
    <property type="molecule type" value="Genomic_DNA"/>
</dbReference>